<accession>A0A918CSU8</accession>
<evidence type="ECO:0000256" key="2">
    <source>
        <dbReference type="ARBA" id="ARBA00022448"/>
    </source>
</evidence>
<keyword evidence="6 7" id="KW-0472">Membrane</keyword>
<evidence type="ECO:0000256" key="7">
    <source>
        <dbReference type="RuleBase" id="RU363032"/>
    </source>
</evidence>
<feature type="transmembrane region" description="Helical" evidence="7">
    <location>
        <begin position="7"/>
        <end position="30"/>
    </location>
</feature>
<dbReference type="Proteomes" id="UP000653411">
    <property type="component" value="Unassembled WGS sequence"/>
</dbReference>
<evidence type="ECO:0000256" key="4">
    <source>
        <dbReference type="ARBA" id="ARBA00022692"/>
    </source>
</evidence>
<reference evidence="9" key="2">
    <citation type="submission" date="2020-09" db="EMBL/GenBank/DDBJ databases">
        <authorList>
            <person name="Sun Q."/>
            <person name="Zhou Y."/>
        </authorList>
    </citation>
    <scope>NUCLEOTIDE SEQUENCE</scope>
    <source>
        <strain evidence="9">CGMCC 4.7110</strain>
    </source>
</reference>
<dbReference type="RefSeq" id="WP_189265131.1">
    <property type="nucleotide sequence ID" value="NZ_BMML01000011.1"/>
</dbReference>
<comment type="subcellular location">
    <subcellularLocation>
        <location evidence="1 7">Cell membrane</location>
        <topology evidence="1 7">Multi-pass membrane protein</topology>
    </subcellularLocation>
</comment>
<dbReference type="InterPro" id="IPR045621">
    <property type="entry name" value="BPD_transp_1_N"/>
</dbReference>
<dbReference type="CDD" id="cd06261">
    <property type="entry name" value="TM_PBP2"/>
    <property type="match status" value="1"/>
</dbReference>
<evidence type="ECO:0000313" key="9">
    <source>
        <dbReference type="EMBL" id="GGN20494.1"/>
    </source>
</evidence>
<evidence type="ECO:0000256" key="3">
    <source>
        <dbReference type="ARBA" id="ARBA00022475"/>
    </source>
</evidence>
<dbReference type="InterPro" id="IPR000515">
    <property type="entry name" value="MetI-like"/>
</dbReference>
<feature type="transmembrane region" description="Helical" evidence="7">
    <location>
        <begin position="238"/>
        <end position="261"/>
    </location>
</feature>
<evidence type="ECO:0000313" key="10">
    <source>
        <dbReference type="Proteomes" id="UP000653411"/>
    </source>
</evidence>
<dbReference type="SUPFAM" id="SSF161098">
    <property type="entry name" value="MetI-like"/>
    <property type="match status" value="1"/>
</dbReference>
<dbReference type="EMBL" id="BMML01000011">
    <property type="protein sequence ID" value="GGN20494.1"/>
    <property type="molecule type" value="Genomic_DNA"/>
</dbReference>
<feature type="transmembrane region" description="Helical" evidence="7">
    <location>
        <begin position="176"/>
        <end position="196"/>
    </location>
</feature>
<dbReference type="GO" id="GO:0055085">
    <property type="term" value="P:transmembrane transport"/>
    <property type="evidence" value="ECO:0007669"/>
    <property type="project" value="InterPro"/>
</dbReference>
<reference evidence="9" key="1">
    <citation type="journal article" date="2014" name="Int. J. Syst. Evol. Microbiol.">
        <title>Complete genome sequence of Corynebacterium casei LMG S-19264T (=DSM 44701T), isolated from a smear-ripened cheese.</title>
        <authorList>
            <consortium name="US DOE Joint Genome Institute (JGI-PGF)"/>
            <person name="Walter F."/>
            <person name="Albersmeier A."/>
            <person name="Kalinowski J."/>
            <person name="Ruckert C."/>
        </authorList>
    </citation>
    <scope>NUCLEOTIDE SEQUENCE</scope>
    <source>
        <strain evidence="9">CGMCC 4.7110</strain>
    </source>
</reference>
<dbReference type="PANTHER" id="PTHR43163">
    <property type="entry name" value="DIPEPTIDE TRANSPORT SYSTEM PERMEASE PROTEIN DPPB-RELATED"/>
    <property type="match status" value="1"/>
</dbReference>
<dbReference type="InterPro" id="IPR035906">
    <property type="entry name" value="MetI-like_sf"/>
</dbReference>
<dbReference type="AlphaFoldDB" id="A0A918CSU8"/>
<keyword evidence="10" id="KW-1185">Reference proteome</keyword>
<keyword evidence="4 7" id="KW-0812">Transmembrane</keyword>
<name>A0A918CSU8_9ACTN</name>
<comment type="caution">
    <text evidence="9">The sequence shown here is derived from an EMBL/GenBank/DDBJ whole genome shotgun (WGS) entry which is preliminary data.</text>
</comment>
<evidence type="ECO:0000256" key="5">
    <source>
        <dbReference type="ARBA" id="ARBA00022989"/>
    </source>
</evidence>
<gene>
    <name evidence="9" type="ORF">GCM10011578_051110</name>
</gene>
<dbReference type="GO" id="GO:0005886">
    <property type="term" value="C:plasma membrane"/>
    <property type="evidence" value="ECO:0007669"/>
    <property type="project" value="UniProtKB-SubCell"/>
</dbReference>
<dbReference type="Pfam" id="PF00528">
    <property type="entry name" value="BPD_transp_1"/>
    <property type="match status" value="1"/>
</dbReference>
<proteinExistence type="inferred from homology"/>
<protein>
    <submittedName>
        <fullName evidence="9">Peptide ABC transporter</fullName>
    </submittedName>
</protein>
<keyword evidence="5 7" id="KW-1133">Transmembrane helix</keyword>
<keyword evidence="3" id="KW-1003">Cell membrane</keyword>
<organism evidence="9 10">
    <name type="scientific">Streptomyces fuscichromogenes</name>
    <dbReference type="NCBI Taxonomy" id="1324013"/>
    <lineage>
        <taxon>Bacteria</taxon>
        <taxon>Bacillati</taxon>
        <taxon>Actinomycetota</taxon>
        <taxon>Actinomycetes</taxon>
        <taxon>Kitasatosporales</taxon>
        <taxon>Streptomycetaceae</taxon>
        <taxon>Streptomyces</taxon>
    </lineage>
</organism>
<evidence type="ECO:0000256" key="6">
    <source>
        <dbReference type="ARBA" id="ARBA00023136"/>
    </source>
</evidence>
<feature type="transmembrane region" description="Helical" evidence="7">
    <location>
        <begin position="281"/>
        <end position="306"/>
    </location>
</feature>
<dbReference type="Pfam" id="PF19300">
    <property type="entry name" value="BPD_transp_1_N"/>
    <property type="match status" value="1"/>
</dbReference>
<keyword evidence="2 7" id="KW-0813">Transport</keyword>
<sequence>MHRILFRWLVGAVPVVFGVTVLTFVLTSLVPGDPGRTILGANASPAQVKVLDAQLGLDHPLPVRYWDWLTAALHGNLGDSITSGVPVSDQLTSRLGTTLSLIGGAILVAAVAGVALGVLSALKGGWLGRAVDGIALVGLAVPNFWFGLVLMTAFAVRLPLFPVSGYVPFTDSPVQWFESLVLPVLTLGVPATAPVAKQTRDGVLTQLDREYVRVLRARGVPERSVIFRHVLRNAAAPIVTVLGVVVVTLFGGTVLAETLFVMPGLGGLAVTAAQTQDIPTVQGVALVFTVTVMLINLLIEVVYAMLNPKVRT</sequence>
<comment type="similarity">
    <text evidence="7">Belongs to the binding-protein-dependent transport system permease family.</text>
</comment>
<feature type="transmembrane region" description="Helical" evidence="7">
    <location>
        <begin position="134"/>
        <end position="156"/>
    </location>
</feature>
<dbReference type="PROSITE" id="PS50928">
    <property type="entry name" value="ABC_TM1"/>
    <property type="match status" value="1"/>
</dbReference>
<evidence type="ECO:0000259" key="8">
    <source>
        <dbReference type="PROSITE" id="PS50928"/>
    </source>
</evidence>
<dbReference type="PANTHER" id="PTHR43163:SF6">
    <property type="entry name" value="DIPEPTIDE TRANSPORT SYSTEM PERMEASE PROTEIN DPPB-RELATED"/>
    <property type="match status" value="1"/>
</dbReference>
<dbReference type="Gene3D" id="1.10.3720.10">
    <property type="entry name" value="MetI-like"/>
    <property type="match status" value="1"/>
</dbReference>
<feature type="domain" description="ABC transmembrane type-1" evidence="8">
    <location>
        <begin position="95"/>
        <end position="299"/>
    </location>
</feature>
<feature type="transmembrane region" description="Helical" evidence="7">
    <location>
        <begin position="101"/>
        <end position="122"/>
    </location>
</feature>
<evidence type="ECO:0000256" key="1">
    <source>
        <dbReference type="ARBA" id="ARBA00004651"/>
    </source>
</evidence>